<reference evidence="1" key="2">
    <citation type="submission" date="2022-01" db="EMBL/GenBank/DDBJ databases">
        <authorList>
            <person name="Zivanovic Y."/>
            <person name="Moreira D."/>
            <person name="Lopez-Garcia P."/>
        </authorList>
    </citation>
    <scope>NUCLEOTIDE SEQUENCE</scope>
    <source>
        <strain evidence="1">G9</strain>
    </source>
</reference>
<name>A0ABT6F140_9SYNE</name>
<keyword evidence="2" id="KW-1185">Reference proteome</keyword>
<dbReference type="Proteomes" id="UP001154265">
    <property type="component" value="Unassembled WGS sequence"/>
</dbReference>
<evidence type="ECO:0000313" key="1">
    <source>
        <dbReference type="EMBL" id="MDG2991581.1"/>
    </source>
</evidence>
<gene>
    <name evidence="1" type="ORF">L3556_11660</name>
</gene>
<organism evidence="1 2">
    <name type="scientific">Candidatus Synechococcus calcipolaris G9</name>
    <dbReference type="NCBI Taxonomy" id="1497997"/>
    <lineage>
        <taxon>Bacteria</taxon>
        <taxon>Bacillati</taxon>
        <taxon>Cyanobacteriota</taxon>
        <taxon>Cyanophyceae</taxon>
        <taxon>Synechococcales</taxon>
        <taxon>Synechococcaceae</taxon>
        <taxon>Synechococcus</taxon>
    </lineage>
</organism>
<protein>
    <submittedName>
        <fullName evidence="1">Uncharacterized protein</fullName>
    </submittedName>
</protein>
<dbReference type="EMBL" id="JAKKUT010000002">
    <property type="protein sequence ID" value="MDG2991581.1"/>
    <property type="molecule type" value="Genomic_DNA"/>
</dbReference>
<sequence length="76" mass="8408">MGLMRIQDLIVPILLLSIVYIGFGDRILPEPLGGLSTATREGMNDVIRGTFPGFSPLNPHDRTEEAIEKLDKTKTK</sequence>
<dbReference type="RefSeq" id="WP_277867444.1">
    <property type="nucleotide sequence ID" value="NZ_JAKKUT010000002.1"/>
</dbReference>
<evidence type="ECO:0000313" key="2">
    <source>
        <dbReference type="Proteomes" id="UP001154265"/>
    </source>
</evidence>
<accession>A0ABT6F140</accession>
<reference evidence="1" key="1">
    <citation type="journal article" date="2022" name="Genome Biol. Evol.">
        <title>A New Gene Family Diagnostic for Intracellular Biomineralization of Amorphous Ca Carbonates by Cyanobacteria.</title>
        <authorList>
            <person name="Benzerara K."/>
            <person name="Duprat E."/>
            <person name="Bitard-Feildel T."/>
            <person name="Caumes G."/>
            <person name="Cassier-Chauvat C."/>
            <person name="Chauvat F."/>
            <person name="Dezi M."/>
            <person name="Diop S.I."/>
            <person name="Gaschignard G."/>
            <person name="Gorgen S."/>
            <person name="Gugger M."/>
            <person name="Lopez-Garcia P."/>
            <person name="Millet M."/>
            <person name="Skouri-Panet F."/>
            <person name="Moreira D."/>
            <person name="Callebaut I."/>
        </authorList>
    </citation>
    <scope>NUCLEOTIDE SEQUENCE</scope>
    <source>
        <strain evidence="1">G9</strain>
    </source>
</reference>
<comment type="caution">
    <text evidence="1">The sequence shown here is derived from an EMBL/GenBank/DDBJ whole genome shotgun (WGS) entry which is preliminary data.</text>
</comment>
<proteinExistence type="predicted"/>